<keyword evidence="1" id="KW-1133">Transmembrane helix</keyword>
<dbReference type="InterPro" id="IPR050469">
    <property type="entry name" value="Diguanylate_Cyclase"/>
</dbReference>
<dbReference type="PANTHER" id="PTHR45138:SF9">
    <property type="entry name" value="DIGUANYLATE CYCLASE DGCM-RELATED"/>
    <property type="match status" value="1"/>
</dbReference>
<dbReference type="Pfam" id="PF00990">
    <property type="entry name" value="GGDEF"/>
    <property type="match status" value="1"/>
</dbReference>
<keyword evidence="1" id="KW-0812">Transmembrane</keyword>
<organism evidence="3 4">
    <name type="scientific">Demequina lignilytica</name>
    <dbReference type="NCBI Taxonomy" id="3051663"/>
    <lineage>
        <taxon>Bacteria</taxon>
        <taxon>Bacillati</taxon>
        <taxon>Actinomycetota</taxon>
        <taxon>Actinomycetes</taxon>
        <taxon>Micrococcales</taxon>
        <taxon>Demequinaceae</taxon>
        <taxon>Demequina</taxon>
    </lineage>
</organism>
<evidence type="ECO:0000313" key="4">
    <source>
        <dbReference type="Proteomes" id="UP001172737"/>
    </source>
</evidence>
<feature type="transmembrane region" description="Helical" evidence="1">
    <location>
        <begin position="36"/>
        <end position="54"/>
    </location>
</feature>
<evidence type="ECO:0000313" key="3">
    <source>
        <dbReference type="EMBL" id="MDN4488375.1"/>
    </source>
</evidence>
<keyword evidence="3" id="KW-0548">Nucleotidyltransferase</keyword>
<accession>A0AAW7M975</accession>
<proteinExistence type="predicted"/>
<dbReference type="SUPFAM" id="SSF55073">
    <property type="entry name" value="Nucleotide cyclase"/>
    <property type="match status" value="1"/>
</dbReference>
<dbReference type="GO" id="GO:0052621">
    <property type="term" value="F:diguanylate cyclase activity"/>
    <property type="evidence" value="ECO:0007669"/>
    <property type="project" value="UniProtKB-EC"/>
</dbReference>
<dbReference type="NCBIfam" id="TIGR00254">
    <property type="entry name" value="GGDEF"/>
    <property type="match status" value="1"/>
</dbReference>
<dbReference type="InterPro" id="IPR043128">
    <property type="entry name" value="Rev_trsase/Diguanyl_cyclase"/>
</dbReference>
<dbReference type="CDD" id="cd01949">
    <property type="entry name" value="GGDEF"/>
    <property type="match status" value="1"/>
</dbReference>
<dbReference type="InterPro" id="IPR029787">
    <property type="entry name" value="Nucleotide_cyclase"/>
</dbReference>
<dbReference type="InterPro" id="IPR000160">
    <property type="entry name" value="GGDEF_dom"/>
</dbReference>
<evidence type="ECO:0000256" key="1">
    <source>
        <dbReference type="SAM" id="Phobius"/>
    </source>
</evidence>
<dbReference type="SMART" id="SM00267">
    <property type="entry name" value="GGDEF"/>
    <property type="match status" value="1"/>
</dbReference>
<dbReference type="RefSeq" id="WP_301119700.1">
    <property type="nucleotide sequence ID" value="NZ_JAUHPX010000005.1"/>
</dbReference>
<name>A0AAW7M975_9MICO</name>
<dbReference type="Gene3D" id="3.30.70.270">
    <property type="match status" value="1"/>
</dbReference>
<evidence type="ECO:0000259" key="2">
    <source>
        <dbReference type="PROSITE" id="PS50887"/>
    </source>
</evidence>
<gene>
    <name evidence="3" type="ORF">QQX10_09360</name>
</gene>
<keyword evidence="1" id="KW-0472">Membrane</keyword>
<dbReference type="EMBL" id="JAUHPX010000005">
    <property type="protein sequence ID" value="MDN4488375.1"/>
    <property type="molecule type" value="Genomic_DNA"/>
</dbReference>
<dbReference type="EC" id="2.7.7.65" evidence="3"/>
<feature type="transmembrane region" description="Helical" evidence="1">
    <location>
        <begin position="86"/>
        <end position="105"/>
    </location>
</feature>
<feature type="domain" description="GGDEF" evidence="2">
    <location>
        <begin position="237"/>
        <end position="367"/>
    </location>
</feature>
<comment type="caution">
    <text evidence="3">The sequence shown here is derived from an EMBL/GenBank/DDBJ whole genome shotgun (WGS) entry which is preliminary data.</text>
</comment>
<feature type="transmembrane region" description="Helical" evidence="1">
    <location>
        <begin position="135"/>
        <end position="152"/>
    </location>
</feature>
<sequence>MGLRASVGRAWVVSTTVGVVGLPRDAARAVLGANHFFVLASVVAVPWTVTFALHSSSSQPYPAVTHSLLILTWMLCLWMNARGLHVLAPALGLAAALVQYGYLTHLYGRDSAFQLAMLSVPTLSFVMFEQHRRAMRLTSTAIVGAAVAFVYLDPRFAEPMVEVSRTWTQAVAVGNVFSALAIFATVALYNDLYLRQERSRADRLLDEAQRAADTDSLTGLLNRRGVAPLLAAAPEEGAYALLLIDVDRFKSVNDRLGHAEGDRVLAKVAAVLAACGRPDASLARWGGEEFLMVVPDAWPGRVRRLAESLRRDVEDELAMDGAPGVTVSVGAAFAIRGVPFEDTLRIADACMYEAKESGRNVSIAREVVA</sequence>
<dbReference type="PROSITE" id="PS50887">
    <property type="entry name" value="GGDEF"/>
    <property type="match status" value="1"/>
</dbReference>
<dbReference type="PANTHER" id="PTHR45138">
    <property type="entry name" value="REGULATORY COMPONENTS OF SENSORY TRANSDUCTION SYSTEM"/>
    <property type="match status" value="1"/>
</dbReference>
<protein>
    <submittedName>
        <fullName evidence="3">GGDEF domain-containing protein</fullName>
        <ecNumber evidence="3">2.7.7.65</ecNumber>
    </submittedName>
</protein>
<dbReference type="Proteomes" id="UP001172737">
    <property type="component" value="Unassembled WGS sequence"/>
</dbReference>
<dbReference type="AlphaFoldDB" id="A0AAW7M975"/>
<keyword evidence="3" id="KW-0808">Transferase</keyword>
<feature type="transmembrane region" description="Helical" evidence="1">
    <location>
        <begin position="111"/>
        <end position="128"/>
    </location>
</feature>
<feature type="transmembrane region" description="Helical" evidence="1">
    <location>
        <begin position="60"/>
        <end position="79"/>
    </location>
</feature>
<reference evidence="3" key="1">
    <citation type="submission" date="2023-06" db="EMBL/GenBank/DDBJ databases">
        <title>Sysu t00039.</title>
        <authorList>
            <person name="Gao L."/>
            <person name="Fang B.-Z."/>
            <person name="Li W.-J."/>
        </authorList>
    </citation>
    <scope>NUCLEOTIDE SEQUENCE</scope>
    <source>
        <strain evidence="3">SYSU T00039</strain>
    </source>
</reference>
<feature type="transmembrane region" description="Helical" evidence="1">
    <location>
        <begin position="172"/>
        <end position="194"/>
    </location>
</feature>
<keyword evidence="4" id="KW-1185">Reference proteome</keyword>